<gene>
    <name evidence="1" type="ORF">UFOPK3752_01976</name>
</gene>
<protein>
    <submittedName>
        <fullName evidence="1">Unannotated protein</fullName>
    </submittedName>
</protein>
<name>A0A6J7KJ58_9ZZZZ</name>
<dbReference type="AlphaFoldDB" id="A0A6J7KJ58"/>
<dbReference type="EMBL" id="CAFBND010000112">
    <property type="protein sequence ID" value="CAB4956120.1"/>
    <property type="molecule type" value="Genomic_DNA"/>
</dbReference>
<proteinExistence type="predicted"/>
<evidence type="ECO:0000313" key="1">
    <source>
        <dbReference type="EMBL" id="CAB4956120.1"/>
    </source>
</evidence>
<sequence length="179" mass="20231">MAQHLVTERRRVATRADDHDRLRCHECRDAARLGTVLARHAHPLRGMRGRDIEREHHDTVLDPVRGMIASLFECGEHAPIRWEHFGNESPDVALARRSREMFEEYRSQTPTLMVIAHDEGHLGVGLVESVIARHPHKFAAHSRDECDPIHVIDLGEPVDVTLGEFGVGGEEPEIDGLVR</sequence>
<organism evidence="1">
    <name type="scientific">freshwater metagenome</name>
    <dbReference type="NCBI Taxonomy" id="449393"/>
    <lineage>
        <taxon>unclassified sequences</taxon>
        <taxon>metagenomes</taxon>
        <taxon>ecological metagenomes</taxon>
    </lineage>
</organism>
<reference evidence="1" key="1">
    <citation type="submission" date="2020-05" db="EMBL/GenBank/DDBJ databases">
        <authorList>
            <person name="Chiriac C."/>
            <person name="Salcher M."/>
            <person name="Ghai R."/>
            <person name="Kavagutti S V."/>
        </authorList>
    </citation>
    <scope>NUCLEOTIDE SEQUENCE</scope>
</reference>
<accession>A0A6J7KJ58</accession>